<feature type="region of interest" description="Disordered" evidence="1">
    <location>
        <begin position="1"/>
        <end position="58"/>
    </location>
</feature>
<dbReference type="InterPro" id="IPR012337">
    <property type="entry name" value="RNaseH-like_sf"/>
</dbReference>
<reference evidence="3 4" key="1">
    <citation type="submission" date="2021-04" db="EMBL/GenBank/DDBJ databases">
        <authorList>
            <person name="Rakotoarivonina H."/>
        </authorList>
    </citation>
    <scope>NUCLEOTIDE SEQUENCE [LARGE SCALE GENOMIC DNA]</scope>
    <source>
        <strain evidence="3 4">XE</strain>
    </source>
</reference>
<dbReference type="EMBL" id="CAJRAY010000017">
    <property type="protein sequence ID" value="CAG5079230.1"/>
    <property type="molecule type" value="Genomic_DNA"/>
</dbReference>
<evidence type="ECO:0000259" key="2">
    <source>
        <dbReference type="Pfam" id="PF13482"/>
    </source>
</evidence>
<name>A0ABM8V0H7_THEXY</name>
<dbReference type="PANTHER" id="PTHR38462:SF1">
    <property type="entry name" value="YPRB RIBONUCLEASE H-LIKE DOMAIN-CONTAINING PROTEIN"/>
    <property type="match status" value="1"/>
</dbReference>
<evidence type="ECO:0000313" key="4">
    <source>
        <dbReference type="Proteomes" id="UP000681526"/>
    </source>
</evidence>
<evidence type="ECO:0000256" key="1">
    <source>
        <dbReference type="SAM" id="MobiDB-lite"/>
    </source>
</evidence>
<gene>
    <name evidence="3" type="primary">txxe52- YprB</name>
    <name evidence="3" type="ORF">TXXE_02910</name>
</gene>
<feature type="compositionally biased region" description="Gly residues" evidence="1">
    <location>
        <begin position="18"/>
        <end position="33"/>
    </location>
</feature>
<protein>
    <submittedName>
        <fullName evidence="3">Nucleic acid binding enzyme YprB</fullName>
    </submittedName>
</protein>
<dbReference type="Pfam" id="PF13482">
    <property type="entry name" value="RNase_H_2"/>
    <property type="match status" value="1"/>
</dbReference>
<keyword evidence="4" id="KW-1185">Reference proteome</keyword>
<dbReference type="RefSeq" id="WP_213483399.1">
    <property type="nucleotide sequence ID" value="NZ_CAJRAY010000017.1"/>
</dbReference>
<dbReference type="PANTHER" id="PTHR38462">
    <property type="entry name" value="EXONUCLEASE-LIKE PROTEIN"/>
    <property type="match status" value="1"/>
</dbReference>
<proteinExistence type="predicted"/>
<feature type="domain" description="YprB ribonuclease H-like" evidence="2">
    <location>
        <begin position="130"/>
        <end position="297"/>
    </location>
</feature>
<dbReference type="Gene3D" id="3.30.420.10">
    <property type="entry name" value="Ribonuclease H-like superfamily/Ribonuclease H"/>
    <property type="match status" value="1"/>
</dbReference>
<comment type="caution">
    <text evidence="3">The sequence shown here is derived from an EMBL/GenBank/DDBJ whole genome shotgun (WGS) entry which is preliminary data.</text>
</comment>
<evidence type="ECO:0000313" key="3">
    <source>
        <dbReference type="EMBL" id="CAG5079230.1"/>
    </source>
</evidence>
<dbReference type="InterPro" id="IPR038720">
    <property type="entry name" value="YprB_RNase_H-like_dom"/>
</dbReference>
<accession>A0ABM8V0H7</accession>
<dbReference type="SUPFAM" id="SSF53098">
    <property type="entry name" value="Ribonuclease H-like"/>
    <property type="match status" value="1"/>
</dbReference>
<organism evidence="3 4">
    <name type="scientific">Thermobacillus xylanilyticus</name>
    <dbReference type="NCBI Taxonomy" id="76633"/>
    <lineage>
        <taxon>Bacteria</taxon>
        <taxon>Bacillati</taxon>
        <taxon>Bacillota</taxon>
        <taxon>Bacilli</taxon>
        <taxon>Bacillales</taxon>
        <taxon>Paenibacillaceae</taxon>
        <taxon>Thermobacillus</taxon>
    </lineage>
</organism>
<sequence>MSSLRERMNRLRGSAGAQPGGGGASPNGTGGGQPECRQPDAAGAVPAPEAGDLRHADSVSPALDPAWTALGVTRLVNEAGECLVRRVDYPLDHRHGFHRLDELDECAHALAALCSGGNGPAPAPEAERILFLDLETTGLGVGAGNVPFMTGIGYVEGDRFVIEQTLIRHPAEERAMLEELRVKLAERPYLATYNGRTFDWPLLKGRFIMNGFGRSAAAEPWHLDFLHPSRSIWRNTLASLRLSHVEEERLGIVRSGDVPGSMAPAIYFRFLQDEDPEPLGGVFRHNELDMLSLACLAIRFGRLLSGGLGRHVPLPEEDEELLRTGLWLDRMGCAEEAEALFERLAGRETAGPWCLPLAARDKKCGNWRRAVLLWQKAALAAERQGWASGEAHIELSMYYEHRAKDYKQALRYASAALELAARRASLGRFDAKKRAEQDAIRRRIERLTKKAGRIEA</sequence>
<dbReference type="Proteomes" id="UP000681526">
    <property type="component" value="Unassembled WGS sequence"/>
</dbReference>
<dbReference type="InterPro" id="IPR036397">
    <property type="entry name" value="RNaseH_sf"/>
</dbReference>